<feature type="non-terminal residue" evidence="7">
    <location>
        <position position="1"/>
    </location>
</feature>
<dbReference type="InterPro" id="IPR007502">
    <property type="entry name" value="Helicase-assoc_dom"/>
</dbReference>
<protein>
    <recommendedName>
        <fullName evidence="6">Helicase C-terminal domain-containing protein</fullName>
    </recommendedName>
</protein>
<dbReference type="InterPro" id="IPR048333">
    <property type="entry name" value="HA2_WH"/>
</dbReference>
<dbReference type="Gene3D" id="1.20.120.1080">
    <property type="match status" value="1"/>
</dbReference>
<feature type="domain" description="Helicase C-terminal" evidence="6">
    <location>
        <begin position="78"/>
        <end position="257"/>
    </location>
</feature>
<dbReference type="GO" id="GO:0000462">
    <property type="term" value="P:maturation of SSU-rRNA from tricistronic rRNA transcript (SSU-rRNA, 5.8S rRNA, LSU-rRNA)"/>
    <property type="evidence" value="ECO:0007669"/>
    <property type="project" value="TreeGrafter"/>
</dbReference>
<gene>
    <name evidence="7" type="ORF">BDK51DRAFT_29854</name>
</gene>
<evidence type="ECO:0000256" key="2">
    <source>
        <dbReference type="ARBA" id="ARBA00022801"/>
    </source>
</evidence>
<keyword evidence="2" id="KW-0378">Hydrolase</keyword>
<feature type="compositionally biased region" description="Low complexity" evidence="5">
    <location>
        <begin position="41"/>
        <end position="50"/>
    </location>
</feature>
<dbReference type="GO" id="GO:0005524">
    <property type="term" value="F:ATP binding"/>
    <property type="evidence" value="ECO:0007669"/>
    <property type="project" value="UniProtKB-KW"/>
</dbReference>
<evidence type="ECO:0000313" key="7">
    <source>
        <dbReference type="EMBL" id="RKO85364.1"/>
    </source>
</evidence>
<dbReference type="InterPro" id="IPR011709">
    <property type="entry name" value="DEAD-box_helicase_OB_fold"/>
</dbReference>
<dbReference type="CDD" id="cd18791">
    <property type="entry name" value="SF2_C_RHA"/>
    <property type="match status" value="1"/>
</dbReference>
<sequence length="795" mass="86631">AFKKVSKIHSKLPPGGILVFLTGQQEIEVLVRKLRRTFDRTTSSSASSTTPVLPAAEQPDEDAGLFDEMEDVGRDDFEIGEEAENDEEEDGESEEEDVEVLGGISDDEGEEEALFVPPAERGEEAMPLHVLPLYSLLPTQAQLRVFEDPPPGTRLCVIATNVAETSITIPGIKYVVDCGKVKERRYDTHTSVQTFQIGWTSRSSADQRAGRAGRVGPGHCYRLFSSAVFNDYFQQFSKPEILRVPIEGVVLSMKSMGINQIVGFPFPTPPGKDNLRSAEKLLMHLGALDSASPKLRITDLGKLMGRFPVSPRFAKMLIVASQQPGNLLAFVIAMVAGLSVGDPFIRDQDVIGDGKADDDDSDGGLTEGEKEERKKKRGKWFKVMQILAGDPPTSDSIRILRAIGAYTAEQARSPISASRFCKSHFLRPKAMEEIAKLRSQLTNLAQTSLPATPSVSALCLDPQMPPPSARETVQLRQILLAGLADNIARLDDTFRGSKGSAPVYVTAWGTKHEQFRIHPASALSQVRPPPRWIAYEEVAGREERIAADNSHAVDVRGTDVALSGGPGGEPRRIWLKGITVLDEAWLPQVLPASLCRDGKILEQPAPRWEEARDDVIGFAVPFVAGRWELAAREVTVRGTDGAKAFAKALVEGRVFAGCGKAKGRSMAKGKAKDIFGMLEPYLTTKPAALLKEWSKTQTKISSLVTTLAVAEVQTRASLLAKWKTEPAFLLPLYLAWVPAEFHLALRESWPPVAASGEPLPKLVKALTGVMTRGDDDKKGSSHGRTGGESEDDSDF</sequence>
<evidence type="ECO:0000313" key="8">
    <source>
        <dbReference type="Proteomes" id="UP000269721"/>
    </source>
</evidence>
<dbReference type="PANTHER" id="PTHR18934">
    <property type="entry name" value="ATP-DEPENDENT RNA HELICASE"/>
    <property type="match status" value="1"/>
</dbReference>
<dbReference type="Pfam" id="PF23362">
    <property type="entry name" value="DHX37_C"/>
    <property type="match status" value="1"/>
</dbReference>
<dbReference type="Pfam" id="PF21010">
    <property type="entry name" value="HA2_C"/>
    <property type="match status" value="1"/>
</dbReference>
<keyword evidence="3" id="KW-0347">Helicase</keyword>
<organism evidence="7 8">
    <name type="scientific">Blyttiomyces helicus</name>
    <dbReference type="NCBI Taxonomy" id="388810"/>
    <lineage>
        <taxon>Eukaryota</taxon>
        <taxon>Fungi</taxon>
        <taxon>Fungi incertae sedis</taxon>
        <taxon>Chytridiomycota</taxon>
        <taxon>Chytridiomycota incertae sedis</taxon>
        <taxon>Chytridiomycetes</taxon>
        <taxon>Chytridiomycetes incertae sedis</taxon>
        <taxon>Blyttiomyces</taxon>
    </lineage>
</organism>
<dbReference type="SUPFAM" id="SSF52540">
    <property type="entry name" value="P-loop containing nucleoside triphosphate hydrolases"/>
    <property type="match status" value="1"/>
</dbReference>
<dbReference type="PROSITE" id="PS51194">
    <property type="entry name" value="HELICASE_CTER"/>
    <property type="match status" value="1"/>
</dbReference>
<dbReference type="GO" id="GO:0004386">
    <property type="term" value="F:helicase activity"/>
    <property type="evidence" value="ECO:0007669"/>
    <property type="project" value="UniProtKB-KW"/>
</dbReference>
<accession>A0A4P9VZZ1</accession>
<dbReference type="OrthoDB" id="10253254at2759"/>
<evidence type="ECO:0000256" key="1">
    <source>
        <dbReference type="ARBA" id="ARBA00022741"/>
    </source>
</evidence>
<dbReference type="SMART" id="SM00847">
    <property type="entry name" value="HA2"/>
    <property type="match status" value="1"/>
</dbReference>
<keyword evidence="8" id="KW-1185">Reference proteome</keyword>
<dbReference type="SMART" id="SM00490">
    <property type="entry name" value="HELICc"/>
    <property type="match status" value="1"/>
</dbReference>
<evidence type="ECO:0000259" key="6">
    <source>
        <dbReference type="PROSITE" id="PS51194"/>
    </source>
</evidence>
<dbReference type="Pfam" id="PF07717">
    <property type="entry name" value="OB_NTP_bind"/>
    <property type="match status" value="1"/>
</dbReference>
<dbReference type="GO" id="GO:0005730">
    <property type="term" value="C:nucleolus"/>
    <property type="evidence" value="ECO:0007669"/>
    <property type="project" value="TreeGrafter"/>
</dbReference>
<evidence type="ECO:0000256" key="5">
    <source>
        <dbReference type="SAM" id="MobiDB-lite"/>
    </source>
</evidence>
<reference evidence="8" key="1">
    <citation type="journal article" date="2018" name="Nat. Microbiol.">
        <title>Leveraging single-cell genomics to expand the fungal tree of life.</title>
        <authorList>
            <person name="Ahrendt S.R."/>
            <person name="Quandt C.A."/>
            <person name="Ciobanu D."/>
            <person name="Clum A."/>
            <person name="Salamov A."/>
            <person name="Andreopoulos B."/>
            <person name="Cheng J.F."/>
            <person name="Woyke T."/>
            <person name="Pelin A."/>
            <person name="Henrissat B."/>
            <person name="Reynolds N.K."/>
            <person name="Benny G.L."/>
            <person name="Smith M.E."/>
            <person name="James T.Y."/>
            <person name="Grigoriev I.V."/>
        </authorList>
    </citation>
    <scope>NUCLEOTIDE SEQUENCE [LARGE SCALE GENOMIC DNA]</scope>
</reference>
<dbReference type="InterPro" id="IPR056371">
    <property type="entry name" value="DHX37-like_C"/>
</dbReference>
<dbReference type="GO" id="GO:0016787">
    <property type="term" value="F:hydrolase activity"/>
    <property type="evidence" value="ECO:0007669"/>
    <property type="project" value="UniProtKB-KW"/>
</dbReference>
<dbReference type="InterPro" id="IPR001650">
    <property type="entry name" value="Helicase_C-like"/>
</dbReference>
<keyword evidence="4" id="KW-0067">ATP-binding</keyword>
<dbReference type="Pfam" id="PF00271">
    <property type="entry name" value="Helicase_C"/>
    <property type="match status" value="1"/>
</dbReference>
<keyword evidence="1" id="KW-0547">Nucleotide-binding</keyword>
<evidence type="ECO:0000256" key="4">
    <source>
        <dbReference type="ARBA" id="ARBA00022840"/>
    </source>
</evidence>
<evidence type="ECO:0000256" key="3">
    <source>
        <dbReference type="ARBA" id="ARBA00022806"/>
    </source>
</evidence>
<feature type="region of interest" description="Disordered" evidence="5">
    <location>
        <begin position="40"/>
        <end position="64"/>
    </location>
</feature>
<dbReference type="Gene3D" id="3.40.50.300">
    <property type="entry name" value="P-loop containing nucleotide triphosphate hydrolases"/>
    <property type="match status" value="2"/>
</dbReference>
<feature type="region of interest" description="Disordered" evidence="5">
    <location>
        <begin position="770"/>
        <end position="795"/>
    </location>
</feature>
<dbReference type="AlphaFoldDB" id="A0A4P9VZZ1"/>
<dbReference type="InterPro" id="IPR027417">
    <property type="entry name" value="P-loop_NTPase"/>
</dbReference>
<dbReference type="GO" id="GO:0003723">
    <property type="term" value="F:RNA binding"/>
    <property type="evidence" value="ECO:0007669"/>
    <property type="project" value="TreeGrafter"/>
</dbReference>
<dbReference type="Pfam" id="PF04408">
    <property type="entry name" value="WHD_HA2"/>
    <property type="match status" value="1"/>
</dbReference>
<feature type="region of interest" description="Disordered" evidence="5">
    <location>
        <begin position="351"/>
        <end position="374"/>
    </location>
</feature>
<name>A0A4P9VZZ1_9FUNG</name>
<proteinExistence type="predicted"/>
<dbReference type="EMBL" id="KZ999152">
    <property type="protein sequence ID" value="RKO85364.1"/>
    <property type="molecule type" value="Genomic_DNA"/>
</dbReference>
<dbReference type="PANTHER" id="PTHR18934:SF99">
    <property type="entry name" value="ATP-DEPENDENT RNA HELICASE DHX37-RELATED"/>
    <property type="match status" value="1"/>
</dbReference>
<dbReference type="Proteomes" id="UP000269721">
    <property type="component" value="Unassembled WGS sequence"/>
</dbReference>